<dbReference type="EMBL" id="JAQIZT010000019">
    <property type="protein sequence ID" value="KAJ6951547.1"/>
    <property type="molecule type" value="Genomic_DNA"/>
</dbReference>
<comment type="caution">
    <text evidence="1">The sequence shown here is derived from an EMBL/GenBank/DDBJ whole genome shotgun (WGS) entry which is preliminary data.</text>
</comment>
<organism evidence="1 2">
    <name type="scientific">Populus alba x Populus x berolinensis</name>
    <dbReference type="NCBI Taxonomy" id="444605"/>
    <lineage>
        <taxon>Eukaryota</taxon>
        <taxon>Viridiplantae</taxon>
        <taxon>Streptophyta</taxon>
        <taxon>Embryophyta</taxon>
        <taxon>Tracheophyta</taxon>
        <taxon>Spermatophyta</taxon>
        <taxon>Magnoliopsida</taxon>
        <taxon>eudicotyledons</taxon>
        <taxon>Gunneridae</taxon>
        <taxon>Pentapetalae</taxon>
        <taxon>rosids</taxon>
        <taxon>fabids</taxon>
        <taxon>Malpighiales</taxon>
        <taxon>Salicaceae</taxon>
        <taxon>Saliceae</taxon>
        <taxon>Populus</taxon>
    </lineage>
</organism>
<reference evidence="1" key="1">
    <citation type="journal article" date="2023" name="Mol. Ecol. Resour.">
        <title>Chromosome-level genome assembly of a triploid poplar Populus alba 'Berolinensis'.</title>
        <authorList>
            <person name="Chen S."/>
            <person name="Yu Y."/>
            <person name="Wang X."/>
            <person name="Wang S."/>
            <person name="Zhang T."/>
            <person name="Zhou Y."/>
            <person name="He R."/>
            <person name="Meng N."/>
            <person name="Wang Y."/>
            <person name="Liu W."/>
            <person name="Liu Z."/>
            <person name="Liu J."/>
            <person name="Guo Q."/>
            <person name="Huang H."/>
            <person name="Sederoff R.R."/>
            <person name="Wang G."/>
            <person name="Qu G."/>
            <person name="Chen S."/>
        </authorList>
    </citation>
    <scope>NUCLEOTIDE SEQUENCE</scope>
    <source>
        <strain evidence="1">SC-2020</strain>
    </source>
</reference>
<dbReference type="AlphaFoldDB" id="A0AAD6L743"/>
<name>A0AAD6L743_9ROSI</name>
<evidence type="ECO:0000313" key="2">
    <source>
        <dbReference type="Proteomes" id="UP001164929"/>
    </source>
</evidence>
<sequence length="57" mass="6473">MKIFFFSSNLDISKSLFGFSSWCGSKSASFSCLFHCIVLFRCHVNKISMFPSSIGFF</sequence>
<dbReference type="Proteomes" id="UP001164929">
    <property type="component" value="Chromosome 19"/>
</dbReference>
<gene>
    <name evidence="1" type="ORF">NC653_040861</name>
</gene>
<accession>A0AAD6L743</accession>
<proteinExistence type="predicted"/>
<keyword evidence="2" id="KW-1185">Reference proteome</keyword>
<evidence type="ECO:0000313" key="1">
    <source>
        <dbReference type="EMBL" id="KAJ6951547.1"/>
    </source>
</evidence>
<protein>
    <submittedName>
        <fullName evidence="1">Uncharacterized protein</fullName>
    </submittedName>
</protein>